<feature type="compositionally biased region" description="Pro residues" evidence="1">
    <location>
        <begin position="227"/>
        <end position="245"/>
    </location>
</feature>
<dbReference type="InterPro" id="IPR051703">
    <property type="entry name" value="NF-kappa-B_Signaling_Reg"/>
</dbReference>
<feature type="compositionally biased region" description="Pro residues" evidence="1">
    <location>
        <begin position="177"/>
        <end position="195"/>
    </location>
</feature>
<dbReference type="EMBL" id="BRXU01000009">
    <property type="protein sequence ID" value="GLC54270.1"/>
    <property type="molecule type" value="Genomic_DNA"/>
</dbReference>
<evidence type="ECO:0000313" key="3">
    <source>
        <dbReference type="Proteomes" id="UP001165080"/>
    </source>
</evidence>
<protein>
    <submittedName>
        <fullName evidence="2">Uncharacterized protein</fullName>
    </submittedName>
</protein>
<dbReference type="GO" id="GO:0006281">
    <property type="term" value="P:DNA repair"/>
    <property type="evidence" value="ECO:0007669"/>
    <property type="project" value="UniProtKB-ARBA"/>
</dbReference>
<keyword evidence="3" id="KW-1185">Reference proteome</keyword>
<feature type="compositionally biased region" description="Basic and acidic residues" evidence="1">
    <location>
        <begin position="52"/>
        <end position="72"/>
    </location>
</feature>
<reference evidence="2 3" key="1">
    <citation type="journal article" date="2023" name="Commun. Biol.">
        <title>Reorganization of the ancestral sex-determining regions during the evolution of trioecy in Pleodorina starrii.</title>
        <authorList>
            <person name="Takahashi K."/>
            <person name="Suzuki S."/>
            <person name="Kawai-Toyooka H."/>
            <person name="Yamamoto K."/>
            <person name="Hamaji T."/>
            <person name="Ootsuki R."/>
            <person name="Yamaguchi H."/>
            <person name="Kawachi M."/>
            <person name="Higashiyama T."/>
            <person name="Nozaki H."/>
        </authorList>
    </citation>
    <scope>NUCLEOTIDE SEQUENCE [LARGE SCALE GENOMIC DNA]</scope>
    <source>
        <strain evidence="2 3">NIES-4479</strain>
    </source>
</reference>
<proteinExistence type="predicted"/>
<dbReference type="InterPro" id="IPR011604">
    <property type="entry name" value="PDDEXK-like_dom_sf"/>
</dbReference>
<feature type="region of interest" description="Disordered" evidence="1">
    <location>
        <begin position="104"/>
        <end position="274"/>
    </location>
</feature>
<feature type="region of interest" description="Disordered" evidence="1">
    <location>
        <begin position="1"/>
        <end position="77"/>
    </location>
</feature>
<feature type="compositionally biased region" description="Pro residues" evidence="1">
    <location>
        <begin position="127"/>
        <end position="145"/>
    </location>
</feature>
<name>A0A9W6F3A7_9CHLO</name>
<sequence length="675" mass="69965">MSQTSSSKMEKSLSDTSGSALTPEERRACPPLSKHTSAPCPLSRTAPSMARWRAEQGHTAEPEPDKPVERPAHGGVSVRCGCKASITVQLAYEYARDLKLAGVRPPAPAGLVTPAPPNPPAAGAGQQPPPPAPAGLVTPAPPNPPAAGTGQQPPPPAPAGLVTPAPPNPPAAGAGQQPPPPAPAGLVTPAPPNPPAAGAGQQPPPPAPAGLVTPAPPNPPAAGAGQQPPPPAPAGLVTPAPPNPPAAGAGQQPPPPAPAGLVTPPPAPAQPATAAVVDTTVHVWLRLEPTSDRRPLQEIQAPPAVRQEQTQQPPGPAGKGPRGVADEGPAFGNVPNPRLYACSQQEVTAAGYMTLDRQAAASGSWPPGLPAPSQLAALSSDQVAVLPEGSAAWKLLRAGRLTASVFGTMLGFKEKDACGHLDVSKAWVDHEAAVQLYAELRGQRVAASQVLPEFEWGLAHEANCRLLLLRKLTETPWFRAAQSVELREVGFLPWRPPSFVILPSQMGVVPLTVALPPMGASSDDILVVQQAGGEVLRIAAEYKASFPFVKDSSGAAAYKYLGGAKRLPQTLPPMYYAQVQLAMQACSATHCVLVYYGINKSKLYLVARDDAWCSEALAFASSFWGRQAAPPENFGVYWGGEQYIHFLKETAKRCAAVANFELASMRGGENARFLA</sequence>
<evidence type="ECO:0000313" key="2">
    <source>
        <dbReference type="EMBL" id="GLC54270.1"/>
    </source>
</evidence>
<dbReference type="InterPro" id="IPR011335">
    <property type="entry name" value="Restrct_endonuc-II-like"/>
</dbReference>
<dbReference type="PANTHER" id="PTHR46609">
    <property type="entry name" value="EXONUCLEASE, PHAGE-TYPE/RECB, C-TERMINAL DOMAIN-CONTAINING PROTEIN"/>
    <property type="match status" value="1"/>
</dbReference>
<feature type="region of interest" description="Disordered" evidence="1">
    <location>
        <begin position="301"/>
        <end position="332"/>
    </location>
</feature>
<accession>A0A9W6F3A7</accession>
<dbReference type="Proteomes" id="UP001165080">
    <property type="component" value="Unassembled WGS sequence"/>
</dbReference>
<feature type="compositionally biased region" description="Pro residues" evidence="1">
    <location>
        <begin position="202"/>
        <end position="220"/>
    </location>
</feature>
<comment type="caution">
    <text evidence="2">The sequence shown here is derived from an EMBL/GenBank/DDBJ whole genome shotgun (WGS) entry which is preliminary data.</text>
</comment>
<gene>
    <name evidence="2" type="primary">PLEST001741</name>
    <name evidence="2" type="ORF">PLESTB_000841900</name>
</gene>
<dbReference type="SUPFAM" id="SSF52980">
    <property type="entry name" value="Restriction endonuclease-like"/>
    <property type="match status" value="1"/>
</dbReference>
<feature type="compositionally biased region" description="Pro residues" evidence="1">
    <location>
        <begin position="252"/>
        <end position="269"/>
    </location>
</feature>
<evidence type="ECO:0000256" key="1">
    <source>
        <dbReference type="SAM" id="MobiDB-lite"/>
    </source>
</evidence>
<organism evidence="2 3">
    <name type="scientific">Pleodorina starrii</name>
    <dbReference type="NCBI Taxonomy" id="330485"/>
    <lineage>
        <taxon>Eukaryota</taxon>
        <taxon>Viridiplantae</taxon>
        <taxon>Chlorophyta</taxon>
        <taxon>core chlorophytes</taxon>
        <taxon>Chlorophyceae</taxon>
        <taxon>CS clade</taxon>
        <taxon>Chlamydomonadales</taxon>
        <taxon>Volvocaceae</taxon>
        <taxon>Pleodorina</taxon>
    </lineage>
</organism>
<dbReference type="Gene3D" id="3.90.320.10">
    <property type="match status" value="1"/>
</dbReference>
<dbReference type="AlphaFoldDB" id="A0A9W6F3A7"/>
<dbReference type="PANTHER" id="PTHR46609:SF6">
    <property type="entry name" value="EXONUCLEASE, PHAGE-TYPE_RECB, C-TERMINAL DOMAIN-CONTAINING PROTEIN-RELATED"/>
    <property type="match status" value="1"/>
</dbReference>
<feature type="compositionally biased region" description="Pro residues" evidence="1">
    <location>
        <begin position="152"/>
        <end position="170"/>
    </location>
</feature>